<proteinExistence type="predicted"/>
<organism evidence="1">
    <name type="scientific">Ornithodoros brasiliensis</name>
    <name type="common">Mouro tick</name>
    <dbReference type="NCBI Taxonomy" id="888526"/>
    <lineage>
        <taxon>Eukaryota</taxon>
        <taxon>Metazoa</taxon>
        <taxon>Ecdysozoa</taxon>
        <taxon>Arthropoda</taxon>
        <taxon>Chelicerata</taxon>
        <taxon>Arachnida</taxon>
        <taxon>Acari</taxon>
        <taxon>Parasitiformes</taxon>
        <taxon>Ixodida</taxon>
        <taxon>Ixodoidea</taxon>
        <taxon>Argasidae</taxon>
        <taxon>Ornithodorinae</taxon>
        <taxon>Ornithodoros</taxon>
    </lineage>
</organism>
<dbReference type="InterPro" id="IPR036322">
    <property type="entry name" value="WD40_repeat_dom_sf"/>
</dbReference>
<protein>
    <submittedName>
        <fullName evidence="1">Uncharacterized protein</fullName>
    </submittedName>
</protein>
<dbReference type="EMBL" id="GETE01000694">
    <property type="protein sequence ID" value="JAT78977.1"/>
    <property type="molecule type" value="Transcribed_RNA"/>
</dbReference>
<name>A0A1D2AIG5_ORNBR</name>
<feature type="non-terminal residue" evidence="1">
    <location>
        <position position="1"/>
    </location>
</feature>
<evidence type="ECO:0000313" key="1">
    <source>
        <dbReference type="EMBL" id="JAT78977.1"/>
    </source>
</evidence>
<accession>A0A1D2AIG5</accession>
<dbReference type="AlphaFoldDB" id="A0A1D2AIG5"/>
<dbReference type="SUPFAM" id="SSF50978">
    <property type="entry name" value="WD40 repeat-like"/>
    <property type="match status" value="1"/>
</dbReference>
<sequence>SRAHLDIPIAQGSSIHHISLSSADFIVVVNKNSAKACSGLKPTHGVLGDGDGSLEIFRWNPQRKHLELYQVVKFSAFRSVSVFRQGTSSCIATIADGSLKIICIRYPSEGFRLLQNLQIHYSADVSAHHCPTDNSVLVAVSASQLGQYDKLFIYRWSSRGLQKLASIPLVSVSAISTVGHNGNCFVIVGQNQVGGSQLPVSVYRYVHSDPQKIFETQKLMAGNVKGLSWIKSPDGKSPLLFVHSESEAKNLKAFSFKGASGFLPTDALQVYANFHEVRVFRRSDGNHLITMARSEDEPSAVVLMSKLKGKPFNPERSTDTRL</sequence>
<reference evidence="1" key="1">
    <citation type="submission" date="2016-07" db="EMBL/GenBank/DDBJ databases">
        <title>Salivary Glands transcriptome analysis on engorged females of Ornithodoros brasiliensis (Acari:Argasidae).</title>
        <authorList>
            <person name="Simons S.M."/>
            <person name="Carvalho E."/>
            <person name="Junqueira-de-Azevedo I."/>
            <person name="Ho P.L."/>
            <person name="Giovanni D."/>
            <person name="Mendonca R."/>
            <person name="Onofrio V."/>
            <person name="Landulfo G."/>
            <person name="Ramirez D."/>
            <person name="Barros-Battesti D."/>
        </authorList>
    </citation>
    <scope>NUCLEOTIDE SEQUENCE</scope>
    <source>
        <strain evidence="1">Female</strain>
        <tissue evidence="1">Salivary gland</tissue>
    </source>
</reference>